<evidence type="ECO:0000313" key="11">
    <source>
        <dbReference type="Proteomes" id="UP000324585"/>
    </source>
</evidence>
<protein>
    <recommendedName>
        <fullName evidence="3">ribonuclease H</fullName>
        <ecNumber evidence="3">3.1.26.4</ecNumber>
    </recommendedName>
</protein>
<keyword evidence="4" id="KW-0540">Nuclease</keyword>
<dbReference type="InterPro" id="IPR012337">
    <property type="entry name" value="RNaseH-like_sf"/>
</dbReference>
<dbReference type="InterPro" id="IPR050092">
    <property type="entry name" value="RNase_H"/>
</dbReference>
<keyword evidence="5" id="KW-0479">Metal-binding</keyword>
<keyword evidence="7" id="KW-0378">Hydrolase</keyword>
<feature type="domain" description="RNase H type-1" evidence="9">
    <location>
        <begin position="263"/>
        <end position="429"/>
    </location>
</feature>
<evidence type="ECO:0000259" key="9">
    <source>
        <dbReference type="PROSITE" id="PS50879"/>
    </source>
</evidence>
<dbReference type="PANTHER" id="PTHR10642">
    <property type="entry name" value="RIBONUCLEASE H1"/>
    <property type="match status" value="1"/>
</dbReference>
<evidence type="ECO:0000256" key="8">
    <source>
        <dbReference type="SAM" id="MobiDB-lite"/>
    </source>
</evidence>
<keyword evidence="11" id="KW-1185">Reference proteome</keyword>
<dbReference type="CDD" id="cd09280">
    <property type="entry name" value="RNase_HI_eukaryote_like"/>
    <property type="match status" value="1"/>
</dbReference>
<dbReference type="EC" id="3.1.26.4" evidence="3"/>
<organism evidence="10 11">
    <name type="scientific">Porphyridium purpureum</name>
    <name type="common">Red alga</name>
    <name type="synonym">Porphyridium cruentum</name>
    <dbReference type="NCBI Taxonomy" id="35688"/>
    <lineage>
        <taxon>Eukaryota</taxon>
        <taxon>Rhodophyta</taxon>
        <taxon>Bangiophyceae</taxon>
        <taxon>Porphyridiales</taxon>
        <taxon>Porphyridiaceae</taxon>
        <taxon>Porphyridium</taxon>
    </lineage>
</organism>
<dbReference type="InterPro" id="IPR011320">
    <property type="entry name" value="RNase_H1_N"/>
</dbReference>
<dbReference type="Gene3D" id="3.40.970.10">
    <property type="entry name" value="Ribonuclease H1, N-terminal domain"/>
    <property type="match status" value="1"/>
</dbReference>
<evidence type="ECO:0000256" key="6">
    <source>
        <dbReference type="ARBA" id="ARBA00022759"/>
    </source>
</evidence>
<feature type="compositionally biased region" description="Polar residues" evidence="8">
    <location>
        <begin position="248"/>
        <end position="263"/>
    </location>
</feature>
<dbReference type="GO" id="GO:0004523">
    <property type="term" value="F:RNA-DNA hybrid ribonuclease activity"/>
    <property type="evidence" value="ECO:0007669"/>
    <property type="project" value="UniProtKB-EC"/>
</dbReference>
<dbReference type="InterPro" id="IPR037056">
    <property type="entry name" value="RNase_H1_N_sf"/>
</dbReference>
<dbReference type="GO" id="GO:0046872">
    <property type="term" value="F:metal ion binding"/>
    <property type="evidence" value="ECO:0007669"/>
    <property type="project" value="UniProtKB-KW"/>
</dbReference>
<evidence type="ECO:0000256" key="5">
    <source>
        <dbReference type="ARBA" id="ARBA00022723"/>
    </source>
</evidence>
<dbReference type="Proteomes" id="UP000324585">
    <property type="component" value="Unassembled WGS sequence"/>
</dbReference>
<proteinExistence type="inferred from homology"/>
<dbReference type="GO" id="GO:0003676">
    <property type="term" value="F:nucleic acid binding"/>
    <property type="evidence" value="ECO:0007669"/>
    <property type="project" value="InterPro"/>
</dbReference>
<comment type="catalytic activity">
    <reaction evidence="1">
        <text>Endonucleolytic cleavage to 5'-phosphomonoester.</text>
        <dbReference type="EC" id="3.1.26.4"/>
    </reaction>
</comment>
<dbReference type="SUPFAM" id="SSF53098">
    <property type="entry name" value="Ribonuclease H-like"/>
    <property type="match status" value="1"/>
</dbReference>
<dbReference type="OrthoDB" id="407198at2759"/>
<dbReference type="EMBL" id="VRMN01000001">
    <property type="protein sequence ID" value="KAA8499302.1"/>
    <property type="molecule type" value="Genomic_DNA"/>
</dbReference>
<accession>A0A5J4Z8C6</accession>
<comment type="caution">
    <text evidence="10">The sequence shown here is derived from an EMBL/GenBank/DDBJ whole genome shotgun (WGS) entry which is preliminary data.</text>
</comment>
<evidence type="ECO:0000256" key="3">
    <source>
        <dbReference type="ARBA" id="ARBA00012180"/>
    </source>
</evidence>
<gene>
    <name evidence="10" type="ORF">FVE85_6887</name>
</gene>
<evidence type="ECO:0000256" key="1">
    <source>
        <dbReference type="ARBA" id="ARBA00000077"/>
    </source>
</evidence>
<evidence type="ECO:0000256" key="7">
    <source>
        <dbReference type="ARBA" id="ARBA00022801"/>
    </source>
</evidence>
<evidence type="ECO:0000256" key="4">
    <source>
        <dbReference type="ARBA" id="ARBA00022722"/>
    </source>
</evidence>
<comment type="similarity">
    <text evidence="2">Belongs to the RNase H family.</text>
</comment>
<dbReference type="SUPFAM" id="SSF55658">
    <property type="entry name" value="L9 N-domain-like"/>
    <property type="match status" value="1"/>
</dbReference>
<dbReference type="InterPro" id="IPR036397">
    <property type="entry name" value="RNaseH_sf"/>
</dbReference>
<dbReference type="AlphaFoldDB" id="A0A5J4Z8C6"/>
<dbReference type="Gene3D" id="3.30.420.10">
    <property type="entry name" value="Ribonuclease H-like superfamily/Ribonuclease H"/>
    <property type="match status" value="1"/>
</dbReference>
<dbReference type="Pfam" id="PF00075">
    <property type="entry name" value="RNase_H"/>
    <property type="match status" value="1"/>
</dbReference>
<dbReference type="PANTHER" id="PTHR10642:SF26">
    <property type="entry name" value="RIBONUCLEASE H1"/>
    <property type="match status" value="1"/>
</dbReference>
<keyword evidence="6" id="KW-0255">Endonuclease</keyword>
<reference evidence="11" key="1">
    <citation type="journal article" date="2019" name="Nat. Commun.">
        <title>Expansion of phycobilisome linker gene families in mesophilic red algae.</title>
        <authorList>
            <person name="Lee J."/>
            <person name="Kim D."/>
            <person name="Bhattacharya D."/>
            <person name="Yoon H.S."/>
        </authorList>
    </citation>
    <scope>NUCLEOTIDE SEQUENCE [LARGE SCALE GENOMIC DNA]</scope>
    <source>
        <strain evidence="11">CCMP 1328</strain>
    </source>
</reference>
<feature type="region of interest" description="Disordered" evidence="8">
    <location>
        <begin position="237"/>
        <end position="263"/>
    </location>
</feature>
<dbReference type="PROSITE" id="PS50879">
    <property type="entry name" value="RNASE_H_1"/>
    <property type="match status" value="1"/>
</dbReference>
<name>A0A5J4Z8C6_PORPP</name>
<evidence type="ECO:0000313" key="10">
    <source>
        <dbReference type="EMBL" id="KAA8499302.1"/>
    </source>
</evidence>
<sequence>MHFQRTSSRRSRFQTSALQQCALRSGPTWSGPVSRAIPFQRAQPSLPFPDGVLRLPLALLHRPFIAAGPVAATEVYDRYSFLWLARDARDEVRKSKTDARAKRKETMNGFVGSGVIGDEVFGGRSVVSRKRVCMVRGLWSQVERGMGRFKPVTLRPARDAASRTAAGSMRASASSAASSSKKAYYAVRAGAGGYQGIVRTWDECSALVSGVSGAKYKKFLNRDDALAFVEGKPIPSAVSAPNARATASERSAQASRKLPRQSQTAARVVYTDGACSANGQNGAYGGYGVFFGDGDRRNVSRPLQLSEPQTNNRAELHALLTAIQILLDEADTMCRDNPDTKAPSVILKTDSTYCMKGIGEWIHKWKQTGWKTANGQDVKNRELWEAFDRSLAQLREKCEWVEIEWVRAHQQNSEHGNVQADILAVQGAAQSPLYSK</sequence>
<dbReference type="InterPro" id="IPR002156">
    <property type="entry name" value="RNaseH_domain"/>
</dbReference>
<dbReference type="InterPro" id="IPR009027">
    <property type="entry name" value="Ribosomal_bL9/RNase_H1_N"/>
</dbReference>
<evidence type="ECO:0000256" key="2">
    <source>
        <dbReference type="ARBA" id="ARBA00005300"/>
    </source>
</evidence>
<dbReference type="Pfam" id="PF01693">
    <property type="entry name" value="Cauli_VI"/>
    <property type="match status" value="1"/>
</dbReference>
<dbReference type="GO" id="GO:0043137">
    <property type="term" value="P:DNA replication, removal of RNA primer"/>
    <property type="evidence" value="ECO:0007669"/>
    <property type="project" value="TreeGrafter"/>
</dbReference>